<feature type="domain" description="Ketosynthase family 3 (KS3)" evidence="13">
    <location>
        <begin position="38"/>
        <end position="472"/>
    </location>
</feature>
<evidence type="ECO:0000256" key="10">
    <source>
        <dbReference type="ARBA" id="ARBA00044350"/>
    </source>
</evidence>
<comment type="similarity">
    <text evidence="2 12">Belongs to the thiolase-like superfamily. Beta-ketoacyl-ACP synthases family.</text>
</comment>
<comment type="caution">
    <text evidence="14">The sequence shown here is derived from an EMBL/GenBank/DDBJ whole genome shotgun (WGS) entry which is preliminary data.</text>
</comment>
<dbReference type="GO" id="GO:0005739">
    <property type="term" value="C:mitochondrion"/>
    <property type="evidence" value="ECO:0007669"/>
    <property type="project" value="TreeGrafter"/>
</dbReference>
<evidence type="ECO:0000256" key="4">
    <source>
        <dbReference type="ARBA" id="ARBA00022516"/>
    </source>
</evidence>
<dbReference type="PROSITE" id="PS52004">
    <property type="entry name" value="KS3_2"/>
    <property type="match status" value="1"/>
</dbReference>
<organism evidence="14 15">
    <name type="scientific">Ficus carica</name>
    <name type="common">Common fig</name>
    <dbReference type="NCBI Taxonomy" id="3494"/>
    <lineage>
        <taxon>Eukaryota</taxon>
        <taxon>Viridiplantae</taxon>
        <taxon>Streptophyta</taxon>
        <taxon>Embryophyta</taxon>
        <taxon>Tracheophyta</taxon>
        <taxon>Spermatophyta</taxon>
        <taxon>Magnoliopsida</taxon>
        <taxon>eudicotyledons</taxon>
        <taxon>Gunneridae</taxon>
        <taxon>Pentapetalae</taxon>
        <taxon>rosids</taxon>
        <taxon>fabids</taxon>
        <taxon>Rosales</taxon>
        <taxon>Moraceae</taxon>
        <taxon>Ficeae</taxon>
        <taxon>Ficus</taxon>
    </lineage>
</organism>
<keyword evidence="9" id="KW-0012">Acyltransferase</keyword>
<evidence type="ECO:0000259" key="13">
    <source>
        <dbReference type="PROSITE" id="PS52004"/>
    </source>
</evidence>
<evidence type="ECO:0000256" key="3">
    <source>
        <dbReference type="ARBA" id="ARBA00013191"/>
    </source>
</evidence>
<dbReference type="CDD" id="cd00834">
    <property type="entry name" value="KAS_I_II"/>
    <property type="match status" value="1"/>
</dbReference>
<sequence>MSGLARRTFLSSPSRLLFNRFSSSFGVKALGDPPIVHSRRVVVTGLGMVSPLGCGVETTWNRLVKGECGIRGLTPDDLKMNSFDKETQLYTYDQLSSKVAAVVPCGTKSAHEFNEELWLNSKDHRSISRFIGYAMCAAHEALKDANWLPSEQDQKERTGVSIGGGIGSLSDILDAAQMICEKRIRRLSPYFIPRILINMASGHVSMKYGFQGPNHAAVTACATGAHSIGDAARMIQFGDSDVMVAGGTESSIDALSIAGFCRSRALTTMFNSTPQEASRPFNYARDGFVIGEGSGVLVLEEREHAKRRGAKIYAELRGYGTSGDAYHITQPHIDGRGAILAMSRALKQSGLRPEQVDYINAHATSTPLGDVVEANAIKSLFSDHAASGALAFSSTKGAVGHLLGAAGAVEAIFTILAIHHGIAPLTLNLTKPDPVFSDAFMPLNASKKMPIRAALSNSFGFGGTNASLLFTATA</sequence>
<dbReference type="PANTHER" id="PTHR11712">
    <property type="entry name" value="POLYKETIDE SYNTHASE-RELATED"/>
    <property type="match status" value="1"/>
</dbReference>
<evidence type="ECO:0000256" key="11">
    <source>
        <dbReference type="ARBA" id="ARBA00072686"/>
    </source>
</evidence>
<keyword evidence="4" id="KW-0444">Lipid biosynthesis</keyword>
<accession>A0AA87Z1U6</accession>
<evidence type="ECO:0000256" key="12">
    <source>
        <dbReference type="RuleBase" id="RU003694"/>
    </source>
</evidence>
<dbReference type="Pfam" id="PF02801">
    <property type="entry name" value="Ketoacyl-synt_C"/>
    <property type="match status" value="1"/>
</dbReference>
<keyword evidence="6" id="KW-0276">Fatty acid metabolism</keyword>
<dbReference type="InterPro" id="IPR020841">
    <property type="entry name" value="PKS_Beta-ketoAc_synthase_dom"/>
</dbReference>
<dbReference type="Gene3D" id="3.40.47.10">
    <property type="match status" value="2"/>
</dbReference>
<name>A0AA87Z1U6_FICCA</name>
<dbReference type="InterPro" id="IPR014030">
    <property type="entry name" value="Ketoacyl_synth_N"/>
</dbReference>
<dbReference type="NCBIfam" id="NF005589">
    <property type="entry name" value="PRK07314.1"/>
    <property type="match status" value="1"/>
</dbReference>
<comment type="pathway">
    <text evidence="1">Lipid metabolism; fatty acid biosynthesis.</text>
</comment>
<dbReference type="FunFam" id="3.40.47.10:FF:000015">
    <property type="entry name" value="3-oxoacyl-[acyl-carrier-protein] synthase, mitochondrial"/>
    <property type="match status" value="1"/>
</dbReference>
<dbReference type="InterPro" id="IPR000794">
    <property type="entry name" value="Beta-ketoacyl_synthase"/>
</dbReference>
<dbReference type="NCBIfam" id="TIGR03150">
    <property type="entry name" value="fabF"/>
    <property type="match status" value="1"/>
</dbReference>
<dbReference type="EC" id="2.3.1.41" evidence="3"/>
<dbReference type="FunFam" id="3.40.47.10:FF:000024">
    <property type="entry name" value="3-oxoacyl-[acyl-carrier-protein] synthase, mitochondrial"/>
    <property type="match status" value="1"/>
</dbReference>
<evidence type="ECO:0000256" key="7">
    <source>
        <dbReference type="ARBA" id="ARBA00023098"/>
    </source>
</evidence>
<keyword evidence="8" id="KW-0275">Fatty acid biosynthesis</keyword>
<dbReference type="GO" id="GO:0004315">
    <property type="term" value="F:3-oxoacyl-[acyl-carrier-protein] synthase activity"/>
    <property type="evidence" value="ECO:0007669"/>
    <property type="project" value="UniProtKB-EC"/>
</dbReference>
<dbReference type="InterPro" id="IPR014031">
    <property type="entry name" value="Ketoacyl_synth_C"/>
</dbReference>
<keyword evidence="5 12" id="KW-0808">Transferase</keyword>
<dbReference type="PANTHER" id="PTHR11712:SF297">
    <property type="entry name" value="3-OXOACYL-[ACYL-CARRIER-PROTEIN] SYNTHASE, MITOCHONDRIAL"/>
    <property type="match status" value="1"/>
</dbReference>
<gene>
    <name evidence="14" type="ORF">TIFTF001_001858</name>
</gene>
<dbReference type="InterPro" id="IPR017568">
    <property type="entry name" value="3-oxoacyl-ACP_synth-2"/>
</dbReference>
<dbReference type="Proteomes" id="UP001187192">
    <property type="component" value="Unassembled WGS sequence"/>
</dbReference>
<dbReference type="PROSITE" id="PS00606">
    <property type="entry name" value="KS3_1"/>
    <property type="match status" value="1"/>
</dbReference>
<dbReference type="AlphaFoldDB" id="A0AA87Z1U6"/>
<reference evidence="14" key="1">
    <citation type="submission" date="2023-07" db="EMBL/GenBank/DDBJ databases">
        <title>draft genome sequence of fig (Ficus carica).</title>
        <authorList>
            <person name="Takahashi T."/>
            <person name="Nishimura K."/>
        </authorList>
    </citation>
    <scope>NUCLEOTIDE SEQUENCE</scope>
</reference>
<evidence type="ECO:0000256" key="1">
    <source>
        <dbReference type="ARBA" id="ARBA00005194"/>
    </source>
</evidence>
<protein>
    <recommendedName>
        <fullName evidence="11">3-oxoacyl-[acyl-carrier-protein] synthase, mitochondrial</fullName>
        <ecNumber evidence="3">2.3.1.41</ecNumber>
    </recommendedName>
    <alternativeName>
        <fullName evidence="10">Beta-ketoacyl-ACP synthase</fullName>
    </alternativeName>
</protein>
<dbReference type="GO" id="GO:0006633">
    <property type="term" value="P:fatty acid biosynthetic process"/>
    <property type="evidence" value="ECO:0007669"/>
    <property type="project" value="UniProtKB-KW"/>
</dbReference>
<dbReference type="InterPro" id="IPR016039">
    <property type="entry name" value="Thiolase-like"/>
</dbReference>
<evidence type="ECO:0000256" key="8">
    <source>
        <dbReference type="ARBA" id="ARBA00023160"/>
    </source>
</evidence>
<evidence type="ECO:0000313" key="14">
    <source>
        <dbReference type="EMBL" id="GMN27922.1"/>
    </source>
</evidence>
<proteinExistence type="inferred from homology"/>
<dbReference type="EMBL" id="BTGU01000002">
    <property type="protein sequence ID" value="GMN27922.1"/>
    <property type="molecule type" value="Genomic_DNA"/>
</dbReference>
<evidence type="ECO:0000256" key="5">
    <source>
        <dbReference type="ARBA" id="ARBA00022679"/>
    </source>
</evidence>
<keyword evidence="15" id="KW-1185">Reference proteome</keyword>
<dbReference type="SMART" id="SM00825">
    <property type="entry name" value="PKS_KS"/>
    <property type="match status" value="1"/>
</dbReference>
<dbReference type="SUPFAM" id="SSF53901">
    <property type="entry name" value="Thiolase-like"/>
    <property type="match status" value="2"/>
</dbReference>
<dbReference type="Pfam" id="PF00109">
    <property type="entry name" value="ketoacyl-synt"/>
    <property type="match status" value="1"/>
</dbReference>
<dbReference type="InterPro" id="IPR018201">
    <property type="entry name" value="Ketoacyl_synth_AS"/>
</dbReference>
<evidence type="ECO:0000256" key="9">
    <source>
        <dbReference type="ARBA" id="ARBA00023315"/>
    </source>
</evidence>
<evidence type="ECO:0000313" key="15">
    <source>
        <dbReference type="Proteomes" id="UP001187192"/>
    </source>
</evidence>
<dbReference type="NCBIfam" id="NF004970">
    <property type="entry name" value="PRK06333.1"/>
    <property type="match status" value="1"/>
</dbReference>
<evidence type="ECO:0000256" key="6">
    <source>
        <dbReference type="ARBA" id="ARBA00022832"/>
    </source>
</evidence>
<keyword evidence="7" id="KW-0443">Lipid metabolism</keyword>
<evidence type="ECO:0000256" key="2">
    <source>
        <dbReference type="ARBA" id="ARBA00008467"/>
    </source>
</evidence>